<dbReference type="HOGENOM" id="CLU_057517_1_0_11"/>
<protein>
    <submittedName>
        <fullName evidence="2">Uncharacterized protein</fullName>
    </submittedName>
</protein>
<sequence length="313" mass="34303">MPMKRSTALLVTAGATALAVSVSVPLVRSLNDTDSPARETGAPAERTLAPAPSGTPAKDFVLSLPLAAYSLTREQQVLLDRAQIRLQETCVRRLSSSDLPPREVPDASAAVEPSRRYGIVDMESAKRYGYQSPDTPSSTASLPRPNETQAMLLSGRTSAGKALKTYKGHAVPEGGCNAESRDAIYKDHDKEPGIAVAQQIDIDSYKRSLQDSRVSAAFSDWSRCMKRAGYTYESPMKVADDPEFADANYSKRERSVAVADVTCKFEVRLPQTWIAVESAIQKKMIERRQSALTHLSESQKLMVQRARRVLAEK</sequence>
<proteinExistence type="predicted"/>
<name>B5HLL0_STRX2</name>
<evidence type="ECO:0000313" key="2">
    <source>
        <dbReference type="EMBL" id="EDY53715.1"/>
    </source>
</evidence>
<accession>B5HLL0</accession>
<dbReference type="Proteomes" id="UP000002785">
    <property type="component" value="Chromosome"/>
</dbReference>
<keyword evidence="3" id="KW-1185">Reference proteome</keyword>
<gene>
    <name evidence="2" type="ORF">SSEG_00295</name>
</gene>
<organism evidence="2 3">
    <name type="scientific">Streptomyces sviceus (strain ATCC 29083 / DSM 924 / JCM 4929 / NBRC 13980 / NCIMB 11184 / NRRL 5439 / UC 5370)</name>
    <dbReference type="NCBI Taxonomy" id="463191"/>
    <lineage>
        <taxon>Bacteria</taxon>
        <taxon>Bacillati</taxon>
        <taxon>Actinomycetota</taxon>
        <taxon>Actinomycetes</taxon>
        <taxon>Kitasatosporales</taxon>
        <taxon>Streptomycetaceae</taxon>
        <taxon>Streptomyces</taxon>
    </lineage>
</organism>
<dbReference type="OrthoDB" id="4800194at2"/>
<evidence type="ECO:0000313" key="3">
    <source>
        <dbReference type="Proteomes" id="UP000002785"/>
    </source>
</evidence>
<dbReference type="RefSeq" id="WP_007382907.1">
    <property type="nucleotide sequence ID" value="NZ_CM000951.1"/>
</dbReference>
<dbReference type="eggNOG" id="ENOG50332CB">
    <property type="taxonomic scope" value="Bacteria"/>
</dbReference>
<feature type="region of interest" description="Disordered" evidence="1">
    <location>
        <begin position="30"/>
        <end position="55"/>
    </location>
</feature>
<dbReference type="AlphaFoldDB" id="B5HLL0"/>
<reference evidence="2" key="1">
    <citation type="submission" date="2009-10" db="EMBL/GenBank/DDBJ databases">
        <title>The genome sequence of Streptomyces sviceus strain ATCC 29083.</title>
        <authorList>
            <consortium name="The Broad Institute Genome Sequencing Platform"/>
            <consortium name="Broad Institute Microbial Sequencing Center"/>
            <person name="Fischbach M."/>
            <person name="Godfrey P."/>
            <person name="Ward D."/>
            <person name="Young S."/>
            <person name="Zeng Q."/>
            <person name="Koehrsen M."/>
            <person name="Alvarado L."/>
            <person name="Berlin A.M."/>
            <person name="Bochicchio J."/>
            <person name="Borenstein D."/>
            <person name="Chapman S.B."/>
            <person name="Chen Z."/>
            <person name="Engels R."/>
            <person name="Freedman E."/>
            <person name="Gellesch M."/>
            <person name="Goldberg J."/>
            <person name="Griggs A."/>
            <person name="Gujja S."/>
            <person name="Heilman E.R."/>
            <person name="Heiman D.I."/>
            <person name="Hepburn T.A."/>
            <person name="Howarth C."/>
            <person name="Jen D."/>
            <person name="Larson L."/>
            <person name="Lewis B."/>
            <person name="Mehta T."/>
            <person name="Park D."/>
            <person name="Pearson M."/>
            <person name="Richards J."/>
            <person name="Roberts A."/>
            <person name="Saif S."/>
            <person name="Shea T.D."/>
            <person name="Shenoy N."/>
            <person name="Sisk P."/>
            <person name="Stolte C."/>
            <person name="Sykes S.N."/>
            <person name="Thomson T."/>
            <person name="Walk T."/>
            <person name="White J."/>
            <person name="Yandava C."/>
            <person name="Straight P."/>
            <person name="Clardy J."/>
            <person name="Hung D."/>
            <person name="Kolter R."/>
            <person name="Mekalanos J."/>
            <person name="Walker S."/>
            <person name="Walsh C.T."/>
            <person name="Wieland-Brown L.C."/>
            <person name="Haas B."/>
            <person name="Nusbaum C."/>
            <person name="Birren B."/>
        </authorList>
    </citation>
    <scope>NUCLEOTIDE SEQUENCE [LARGE SCALE GENOMIC DNA]</scope>
    <source>
        <strain evidence="2">ATCC 29083</strain>
    </source>
</reference>
<dbReference type="EMBL" id="CM000951">
    <property type="protein sequence ID" value="EDY53715.1"/>
    <property type="molecule type" value="Genomic_DNA"/>
</dbReference>
<evidence type="ECO:0000256" key="1">
    <source>
        <dbReference type="SAM" id="MobiDB-lite"/>
    </source>
</evidence>